<feature type="non-terminal residue" evidence="1">
    <location>
        <position position="1"/>
    </location>
</feature>
<proteinExistence type="predicted"/>
<protein>
    <submittedName>
        <fullName evidence="1">Retrovirus-related Pol polyprotein from transposon TNT 1-94</fullName>
    </submittedName>
</protein>
<dbReference type="Pfam" id="PF14223">
    <property type="entry name" value="Retrotran_gag_2"/>
    <property type="match status" value="1"/>
</dbReference>
<sequence>ANNNVSFTSELELKNRSISLSQFGVPMVQIRIKKWKIARRLSSDRSRDASPDLFFLHEFTAGHGGAAIVLEEASTIYVAIFAQLYKRNQQGCNAALETLLADMEAEEKETTAAGIWTKLTSPYLTKSLANRFYLRKKLYTYYMSPGMKLGDHINEFNKLILDLANIDIEIEDEDEDQALMLFTSLPLSYESFMETLLYGRKSLTIEDQ</sequence>
<accession>A0A699INT2</accession>
<name>A0A699INT2_TANCI</name>
<comment type="caution">
    <text evidence="1">The sequence shown here is derived from an EMBL/GenBank/DDBJ whole genome shotgun (WGS) entry which is preliminary data.</text>
</comment>
<dbReference type="EMBL" id="BKCJ010327364">
    <property type="protein sequence ID" value="GEZ81546.1"/>
    <property type="molecule type" value="Genomic_DNA"/>
</dbReference>
<gene>
    <name evidence="1" type="ORF">Tci_553519</name>
</gene>
<organism evidence="1">
    <name type="scientific">Tanacetum cinerariifolium</name>
    <name type="common">Dalmatian daisy</name>
    <name type="synonym">Chrysanthemum cinerariifolium</name>
    <dbReference type="NCBI Taxonomy" id="118510"/>
    <lineage>
        <taxon>Eukaryota</taxon>
        <taxon>Viridiplantae</taxon>
        <taxon>Streptophyta</taxon>
        <taxon>Embryophyta</taxon>
        <taxon>Tracheophyta</taxon>
        <taxon>Spermatophyta</taxon>
        <taxon>Magnoliopsida</taxon>
        <taxon>eudicotyledons</taxon>
        <taxon>Gunneridae</taxon>
        <taxon>Pentapetalae</taxon>
        <taxon>asterids</taxon>
        <taxon>campanulids</taxon>
        <taxon>Asterales</taxon>
        <taxon>Asteraceae</taxon>
        <taxon>Asteroideae</taxon>
        <taxon>Anthemideae</taxon>
        <taxon>Anthemidinae</taxon>
        <taxon>Tanacetum</taxon>
    </lineage>
</organism>
<evidence type="ECO:0000313" key="1">
    <source>
        <dbReference type="EMBL" id="GEZ81546.1"/>
    </source>
</evidence>
<dbReference type="AlphaFoldDB" id="A0A699INT2"/>
<reference evidence="1" key="1">
    <citation type="journal article" date="2019" name="Sci. Rep.">
        <title>Draft genome of Tanacetum cinerariifolium, the natural source of mosquito coil.</title>
        <authorList>
            <person name="Yamashiro T."/>
            <person name="Shiraishi A."/>
            <person name="Satake H."/>
            <person name="Nakayama K."/>
        </authorList>
    </citation>
    <scope>NUCLEOTIDE SEQUENCE</scope>
</reference>